<dbReference type="Proteomes" id="UP000827986">
    <property type="component" value="Unassembled WGS sequence"/>
</dbReference>
<gene>
    <name evidence="2" type="ORF">KIL84_005552</name>
</gene>
<keyword evidence="3" id="KW-1185">Reference proteome</keyword>
<feature type="region of interest" description="Disordered" evidence="1">
    <location>
        <begin position="1"/>
        <end position="58"/>
    </location>
</feature>
<evidence type="ECO:0000313" key="2">
    <source>
        <dbReference type="EMBL" id="KAH1164802.1"/>
    </source>
</evidence>
<reference evidence="2" key="1">
    <citation type="submission" date="2021-09" db="EMBL/GenBank/DDBJ databases">
        <title>The genome of Mauremys mutica provides insights into the evolution of semi-aquatic lifestyle.</title>
        <authorList>
            <person name="Gong S."/>
            <person name="Gao Y."/>
        </authorList>
    </citation>
    <scope>NUCLEOTIDE SEQUENCE</scope>
    <source>
        <strain evidence="2">MM-2020</strain>
        <tissue evidence="2">Muscle</tissue>
    </source>
</reference>
<accession>A0A9D4ALH8</accession>
<dbReference type="AlphaFoldDB" id="A0A9D4ALH8"/>
<sequence length="102" mass="10547">MAGTRQEGSGLVVSLPGPDMYQSPSESGSLPSPPQPLARLLSEQPPAPPHNSDLNTSGFPPLKAALAFSIQESRSGPLARAFQPHVQAALDTNLSSSALGLF</sequence>
<protein>
    <submittedName>
        <fullName evidence="2">Uncharacterized protein</fullName>
    </submittedName>
</protein>
<comment type="caution">
    <text evidence="2">The sequence shown here is derived from an EMBL/GenBank/DDBJ whole genome shotgun (WGS) entry which is preliminary data.</text>
</comment>
<name>A0A9D4ALH8_9SAUR</name>
<proteinExistence type="predicted"/>
<evidence type="ECO:0000313" key="3">
    <source>
        <dbReference type="Proteomes" id="UP000827986"/>
    </source>
</evidence>
<dbReference type="EMBL" id="JAHDVG010000536">
    <property type="protein sequence ID" value="KAH1164802.1"/>
    <property type="molecule type" value="Genomic_DNA"/>
</dbReference>
<evidence type="ECO:0000256" key="1">
    <source>
        <dbReference type="SAM" id="MobiDB-lite"/>
    </source>
</evidence>
<organism evidence="2 3">
    <name type="scientific">Mauremys mutica</name>
    <name type="common">yellowpond turtle</name>
    <dbReference type="NCBI Taxonomy" id="74926"/>
    <lineage>
        <taxon>Eukaryota</taxon>
        <taxon>Metazoa</taxon>
        <taxon>Chordata</taxon>
        <taxon>Craniata</taxon>
        <taxon>Vertebrata</taxon>
        <taxon>Euteleostomi</taxon>
        <taxon>Archelosauria</taxon>
        <taxon>Testudinata</taxon>
        <taxon>Testudines</taxon>
        <taxon>Cryptodira</taxon>
        <taxon>Durocryptodira</taxon>
        <taxon>Testudinoidea</taxon>
        <taxon>Geoemydidae</taxon>
        <taxon>Geoemydinae</taxon>
        <taxon>Mauremys</taxon>
    </lineage>
</organism>